<dbReference type="RefSeq" id="WP_075130057.1">
    <property type="nucleotide sequence ID" value="NZ_MSIE01000098.1"/>
</dbReference>
<dbReference type="AlphaFoldDB" id="A0A1Q8C1K9"/>
<evidence type="ECO:0000256" key="3">
    <source>
        <dbReference type="ARBA" id="ARBA00023295"/>
    </source>
</evidence>
<evidence type="ECO:0000256" key="5">
    <source>
        <dbReference type="SAM" id="SignalP"/>
    </source>
</evidence>
<evidence type="ECO:0000313" key="7">
    <source>
        <dbReference type="EMBL" id="OLF08237.1"/>
    </source>
</evidence>
<dbReference type="Pfam" id="PF12708">
    <property type="entry name" value="Pect-lyase_RHGA_epim"/>
    <property type="match status" value="1"/>
</dbReference>
<dbReference type="GO" id="GO:0005975">
    <property type="term" value="P:carbohydrate metabolic process"/>
    <property type="evidence" value="ECO:0007669"/>
    <property type="project" value="InterPro"/>
</dbReference>
<feature type="signal peptide" evidence="5">
    <location>
        <begin position="1"/>
        <end position="34"/>
    </location>
</feature>
<dbReference type="InterPro" id="IPR000743">
    <property type="entry name" value="Glyco_hydro_28"/>
</dbReference>
<dbReference type="PANTHER" id="PTHR31339">
    <property type="entry name" value="PECTIN LYASE-RELATED"/>
    <property type="match status" value="1"/>
</dbReference>
<keyword evidence="3 4" id="KW-0326">Glycosidase</keyword>
<dbReference type="InterPro" id="IPR024535">
    <property type="entry name" value="RHGA/B-epi-like_pectate_lyase"/>
</dbReference>
<feature type="chain" id="PRO_5010337778" evidence="5">
    <location>
        <begin position="35"/>
        <end position="481"/>
    </location>
</feature>
<dbReference type="Pfam" id="PF00295">
    <property type="entry name" value="Glyco_hydro_28"/>
    <property type="match status" value="1"/>
</dbReference>
<dbReference type="EMBL" id="MSIE01000098">
    <property type="protein sequence ID" value="OLF08237.1"/>
    <property type="molecule type" value="Genomic_DNA"/>
</dbReference>
<dbReference type="OrthoDB" id="3196343at2"/>
<dbReference type="Gene3D" id="2.160.20.10">
    <property type="entry name" value="Single-stranded right-handed beta-helix, Pectin lyase-like"/>
    <property type="match status" value="1"/>
</dbReference>
<dbReference type="InterPro" id="IPR006626">
    <property type="entry name" value="PbH1"/>
</dbReference>
<reference evidence="7 8" key="1">
    <citation type="submission" date="2016-12" db="EMBL/GenBank/DDBJ databases">
        <title>The draft genome sequence of Actinophytocola sp. 11-183.</title>
        <authorList>
            <person name="Wang W."/>
            <person name="Yuan L."/>
        </authorList>
    </citation>
    <scope>NUCLEOTIDE SEQUENCE [LARGE SCALE GENOMIC DNA]</scope>
    <source>
        <strain evidence="7 8">11-183</strain>
    </source>
</reference>
<dbReference type="Proteomes" id="UP000185596">
    <property type="component" value="Unassembled WGS sequence"/>
</dbReference>
<evidence type="ECO:0000313" key="8">
    <source>
        <dbReference type="Proteomes" id="UP000185596"/>
    </source>
</evidence>
<evidence type="ECO:0000256" key="1">
    <source>
        <dbReference type="ARBA" id="ARBA00008834"/>
    </source>
</evidence>
<comment type="caution">
    <text evidence="7">The sequence shown here is derived from an EMBL/GenBank/DDBJ whole genome shotgun (WGS) entry which is preliminary data.</text>
</comment>
<keyword evidence="5" id="KW-0732">Signal</keyword>
<keyword evidence="2 4" id="KW-0378">Hydrolase</keyword>
<protein>
    <submittedName>
        <fullName evidence="7">Glycoside hydrolase</fullName>
    </submittedName>
</protein>
<comment type="similarity">
    <text evidence="1 4">Belongs to the glycosyl hydrolase 28 family.</text>
</comment>
<proteinExistence type="inferred from homology"/>
<feature type="domain" description="Rhamnogalacturonase A/B/Epimerase-like pectate lyase" evidence="6">
    <location>
        <begin position="64"/>
        <end position="119"/>
    </location>
</feature>
<dbReference type="PROSITE" id="PS00502">
    <property type="entry name" value="POLYGALACTURONASE"/>
    <property type="match status" value="1"/>
</dbReference>
<accession>A0A1Q8C1K9</accession>
<dbReference type="STRING" id="1912961.BU204_34745"/>
<dbReference type="SUPFAM" id="SSF51126">
    <property type="entry name" value="Pectin lyase-like"/>
    <property type="match status" value="1"/>
</dbReference>
<dbReference type="SMART" id="SM00710">
    <property type="entry name" value="PbH1"/>
    <property type="match status" value="4"/>
</dbReference>
<dbReference type="InterPro" id="IPR051801">
    <property type="entry name" value="GH28_Enzymes"/>
</dbReference>
<organism evidence="7 8">
    <name type="scientific">Actinophytocola xanthii</name>
    <dbReference type="NCBI Taxonomy" id="1912961"/>
    <lineage>
        <taxon>Bacteria</taxon>
        <taxon>Bacillati</taxon>
        <taxon>Actinomycetota</taxon>
        <taxon>Actinomycetes</taxon>
        <taxon>Pseudonocardiales</taxon>
        <taxon>Pseudonocardiaceae</taxon>
    </lineage>
</organism>
<dbReference type="PROSITE" id="PS51318">
    <property type="entry name" value="TAT"/>
    <property type="match status" value="1"/>
</dbReference>
<keyword evidence="8" id="KW-1185">Reference proteome</keyword>
<dbReference type="InterPro" id="IPR006311">
    <property type="entry name" value="TAT_signal"/>
</dbReference>
<sequence length="481" mass="52385">MPGRWSRRSFIRSTTAATAGTALGLGAAGPLAQAAGDPGHDPDPWARADAIAARVRAPRFPRRFFPVTRFGARGDGVTDCTSAFRRAVRACTRSGGGHVVVPPGRYLTGPIHLADNVDLHLVREATVAFSQDPNDYLPAVFTRWEGTELFNYSPLIYAFGARNVAVTGAGTLDGQADNAHWWPWKGNPDYGWRPGDPHQAAARTRLQAMAEQGVPVAQRVFGDGGYLRPSFIQPYRCRNVLVEGVRIVNSPMWEIHPVLSRGVLVRGVSVRTHGPNNDGCNPESCRDVVIRGCEFDTGDDCIAVKSGRNADGRRVNVPSERIVVEDCDFRAGHGGVTVGSEMSGGVREVYARNLRMSSPDLDTALRFKTNSVRGGFIHDFHARDITVGTVGQSAIVIDFYYEEGPGHGFNPDVRSITVENLTVDHAQRALALRGYPDAPVRDVTLSNVDFRRTEVASVVENVEDLVLREVYENGVPMTGSR</sequence>
<dbReference type="PANTHER" id="PTHR31339:SF9">
    <property type="entry name" value="PLASMIN AND FIBRONECTIN-BINDING PROTEIN A"/>
    <property type="match status" value="1"/>
</dbReference>
<dbReference type="GO" id="GO:0004650">
    <property type="term" value="F:polygalacturonase activity"/>
    <property type="evidence" value="ECO:0007669"/>
    <property type="project" value="InterPro"/>
</dbReference>
<evidence type="ECO:0000256" key="4">
    <source>
        <dbReference type="RuleBase" id="RU361169"/>
    </source>
</evidence>
<name>A0A1Q8C1K9_9PSEU</name>
<evidence type="ECO:0000256" key="2">
    <source>
        <dbReference type="ARBA" id="ARBA00022801"/>
    </source>
</evidence>
<evidence type="ECO:0000259" key="6">
    <source>
        <dbReference type="Pfam" id="PF12708"/>
    </source>
</evidence>
<dbReference type="InterPro" id="IPR012334">
    <property type="entry name" value="Pectin_lyas_fold"/>
</dbReference>
<dbReference type="InterPro" id="IPR011050">
    <property type="entry name" value="Pectin_lyase_fold/virulence"/>
</dbReference>
<gene>
    <name evidence="7" type="ORF">BU204_34745</name>
</gene>